<evidence type="ECO:0000313" key="2">
    <source>
        <dbReference type="Proteomes" id="UP000793456"/>
    </source>
</evidence>
<evidence type="ECO:0000313" key="1">
    <source>
        <dbReference type="EMBL" id="TMS02740.1"/>
    </source>
</evidence>
<protein>
    <submittedName>
        <fullName evidence="1">Uncharacterized protein</fullName>
    </submittedName>
</protein>
<accession>A0ACD3Q6A8</accession>
<sequence length="1023" mass="113985">MFAGITKKMNPEFSFIFFILVPHAISFGRCNSLSFSICWINKDNALERQNGNIWLNDTALKSIWKEGKVTSLTVPSAVENKLTLQYGGSVQTWTFTASTKFIQIRGRQKPQEKPTSVTKGFLELLRPSEVFACENGTSFFHQDENFFLAIGHTMHHPVKLESRTTSMLLVSWVENRSAVSNSHTVTLYHTELSSYNTLSTDTTTKNHYRFTALDSCSPYVACVEIAGSHSFTCLSTITDPDIPKDFEVTSWNSSSISLTWDCPEKFSLFLLTAFYLNGTDHVTEEVPLWVNEGTFILSELQPCSRIKFGLQTVCQAGMESRYSKMVLNDGNSIHSSINALHQSLFGPDNYTLSWEVRSTSSISMFRVYHEGALQGTTLITNYTVRELLPCKQYQAKVVALCGDGILMSSKTVTAHTGPHGVSELQYHSNNSTAQWKPSSTHHPAMAFLYELSLQNGIILQRSRVTDTQLPLPGLQEGKSYILYVWEECGGHRESERSHVYFKGADSSLTLLGRAIGRSLEQQRESPFSSMTLTMVIPWSLPEDLQDDASEPRAAMGKIFKDKLQKLLKGFDRPARIELATFKPANEPDKTETLFMSFDASKTKDVPLPVKDQLNYIRSLNATDVTVTDGVIHWNGPDLCAPSIQTVCPRNSLCINTLGSYTCVCQHGFYDVSAIIGPSAALHPVCNEKGLFSQCLAKLATGGIAKPYLTSHMGGNVDVKLNDGRCAVDEGDVFYYFHASQKASECGTERRVNKTHIEFQNTLTVTLTKEQTITRRDLKVIWKCVYPRHYVRNAHVSVDLEWLSSLSLVKYSPSLQLGLTMNLYTDVSYVYSYSHVKALELDDTLFFQVALQTNNTFASDMLLQVESCWATEGTDPQDSVQGVLLQDGCPVDNTFHWVSVNGAAQRSRFSVQMFTMPKGQPFYIHCLANICGPDEDCVKNCTNKHRTKKSVSQEDGMGKRAAVVSAGPLVVNERVKSGVPSSSWAEHMTMISIVAGSIGFLGVTILSVSATKAIMTYYERLRLQ</sequence>
<gene>
    <name evidence="1" type="ORF">E3U43_020720</name>
</gene>
<organism evidence="1 2">
    <name type="scientific">Larimichthys crocea</name>
    <name type="common">Large yellow croaker</name>
    <name type="synonym">Pseudosciaena crocea</name>
    <dbReference type="NCBI Taxonomy" id="215358"/>
    <lineage>
        <taxon>Eukaryota</taxon>
        <taxon>Metazoa</taxon>
        <taxon>Chordata</taxon>
        <taxon>Craniata</taxon>
        <taxon>Vertebrata</taxon>
        <taxon>Euteleostomi</taxon>
        <taxon>Actinopterygii</taxon>
        <taxon>Neopterygii</taxon>
        <taxon>Teleostei</taxon>
        <taxon>Neoteleostei</taxon>
        <taxon>Acanthomorphata</taxon>
        <taxon>Eupercaria</taxon>
        <taxon>Sciaenidae</taxon>
        <taxon>Larimichthys</taxon>
    </lineage>
</organism>
<dbReference type="EMBL" id="CM011696">
    <property type="protein sequence ID" value="TMS02740.1"/>
    <property type="molecule type" value="Genomic_DNA"/>
</dbReference>
<comment type="caution">
    <text evidence="1">The sequence shown here is derived from an EMBL/GenBank/DDBJ whole genome shotgun (WGS) entry which is preliminary data.</text>
</comment>
<reference evidence="1" key="1">
    <citation type="submission" date="2018-11" db="EMBL/GenBank/DDBJ databases">
        <title>The sequence and de novo assembly of Larimichthys crocea genome using PacBio and Hi-C technologies.</title>
        <authorList>
            <person name="Xu P."/>
            <person name="Chen B."/>
            <person name="Zhou Z."/>
            <person name="Ke Q."/>
            <person name="Wu Y."/>
            <person name="Bai H."/>
            <person name="Pu F."/>
        </authorList>
    </citation>
    <scope>NUCLEOTIDE SEQUENCE</scope>
    <source>
        <tissue evidence="1">Muscle</tissue>
    </source>
</reference>
<name>A0ACD3Q6A8_LARCR</name>
<dbReference type="Proteomes" id="UP000793456">
    <property type="component" value="Chromosome XXIII"/>
</dbReference>
<keyword evidence="2" id="KW-1185">Reference proteome</keyword>
<proteinExistence type="predicted"/>